<dbReference type="Proteomes" id="UP000186309">
    <property type="component" value="Plasmid PALBO1"/>
</dbReference>
<feature type="domain" description="NAD-dependent epimerase/dehydratase" evidence="1">
    <location>
        <begin position="3"/>
        <end position="225"/>
    </location>
</feature>
<name>A0A1U7CZC0_9BACT</name>
<evidence type="ECO:0000313" key="2">
    <source>
        <dbReference type="EMBL" id="APW64238.1"/>
    </source>
</evidence>
<dbReference type="Pfam" id="PF01370">
    <property type="entry name" value="Epimerase"/>
    <property type="match status" value="1"/>
</dbReference>
<accession>A0A1U7CZC0</accession>
<keyword evidence="2" id="KW-0614">Plasmid</keyword>
<dbReference type="InterPro" id="IPR036291">
    <property type="entry name" value="NAD(P)-bd_dom_sf"/>
</dbReference>
<protein>
    <recommendedName>
        <fullName evidence="1">NAD-dependent epimerase/dehydratase domain-containing protein</fullName>
    </recommendedName>
</protein>
<dbReference type="SUPFAM" id="SSF51735">
    <property type="entry name" value="NAD(P)-binding Rossmann-fold domains"/>
    <property type="match status" value="1"/>
</dbReference>
<dbReference type="RefSeq" id="WP_076351664.1">
    <property type="nucleotide sequence ID" value="NZ_CP019083.1"/>
</dbReference>
<reference evidence="2 3" key="1">
    <citation type="submission" date="2016-12" db="EMBL/GenBank/DDBJ databases">
        <title>Comparative genomics of four Isosphaeraceae planctomycetes: a common pool of plasmids and glycoside hydrolase genes.</title>
        <authorList>
            <person name="Ivanova A."/>
        </authorList>
    </citation>
    <scope>NUCLEOTIDE SEQUENCE [LARGE SCALE GENOMIC DNA]</scope>
    <source>
        <strain evidence="2 3">PX4</strain>
        <plasmid evidence="3">palbo1</plasmid>
    </source>
</reference>
<evidence type="ECO:0000259" key="1">
    <source>
        <dbReference type="Pfam" id="PF01370"/>
    </source>
</evidence>
<dbReference type="KEGG" id="pbor:BSF38_10020"/>
<geneLocation type="plasmid" evidence="3">
    <name>palbo1</name>
</geneLocation>
<dbReference type="OrthoDB" id="183072at2"/>
<keyword evidence="3" id="KW-1185">Reference proteome</keyword>
<organism evidence="2 3">
    <name type="scientific">Paludisphaera borealis</name>
    <dbReference type="NCBI Taxonomy" id="1387353"/>
    <lineage>
        <taxon>Bacteria</taxon>
        <taxon>Pseudomonadati</taxon>
        <taxon>Planctomycetota</taxon>
        <taxon>Planctomycetia</taxon>
        <taxon>Isosphaerales</taxon>
        <taxon>Isosphaeraceae</taxon>
        <taxon>Paludisphaera</taxon>
    </lineage>
</organism>
<proteinExistence type="predicted"/>
<dbReference type="InterPro" id="IPR001509">
    <property type="entry name" value="Epimerase_deHydtase"/>
</dbReference>
<dbReference type="AlphaFoldDB" id="A0A1U7CZC0"/>
<gene>
    <name evidence="2" type="ORF">BSF38_10020</name>
</gene>
<dbReference type="Gene3D" id="3.40.50.720">
    <property type="entry name" value="NAD(P)-binding Rossmann-like Domain"/>
    <property type="match status" value="1"/>
</dbReference>
<sequence length="312" mass="34250">MKILFTGASSFTGYWFVRELAAAGHEVTAVFRGKPGDYPDEVRRKRAALLTDVCRPAYGCSFGDDAFLSLVREGGFGLLCHHAADVTNYKSPDFDAVGAVANNTRNLPSVLAAFQEGGGRRIVLTGSAFEGGEGAGSQGSPDFSPYGFSKRLTAEVFRFYCDRDGLSLGKFVIPNPFGPYEEPRYTAYLIKNWLAGKTPSCSNPLYVRDNIHVSLLAKVYARFASELPEAPGFLRINPLGYAESQGAFTLRLAQELRPRFKLPCEVELKKQTAFPEPRVRINTDIPDADALGWDESAAWDELAEYYLQGQAG</sequence>
<evidence type="ECO:0000313" key="3">
    <source>
        <dbReference type="Proteomes" id="UP000186309"/>
    </source>
</evidence>
<dbReference type="EMBL" id="CP019083">
    <property type="protein sequence ID" value="APW64238.1"/>
    <property type="molecule type" value="Genomic_DNA"/>
</dbReference>